<accession>A0A8J6BY55</accession>
<organism evidence="2 3">
    <name type="scientific">Zizania palustris</name>
    <name type="common">Northern wild rice</name>
    <dbReference type="NCBI Taxonomy" id="103762"/>
    <lineage>
        <taxon>Eukaryota</taxon>
        <taxon>Viridiplantae</taxon>
        <taxon>Streptophyta</taxon>
        <taxon>Embryophyta</taxon>
        <taxon>Tracheophyta</taxon>
        <taxon>Spermatophyta</taxon>
        <taxon>Magnoliopsida</taxon>
        <taxon>Liliopsida</taxon>
        <taxon>Poales</taxon>
        <taxon>Poaceae</taxon>
        <taxon>BOP clade</taxon>
        <taxon>Oryzoideae</taxon>
        <taxon>Oryzeae</taxon>
        <taxon>Zizaniinae</taxon>
        <taxon>Zizania</taxon>
    </lineage>
</organism>
<sequence length="88" mass="9381">MEEEAAGLWWGVVVAAAAVMLGGGGVVLVDAVVRRVHEWTMTAPLGAARRARLPPGDMGWPLVGGMWAFLRAFKSGCPDAFIASFVRR</sequence>
<keyword evidence="1" id="KW-0472">Membrane</keyword>
<dbReference type="OrthoDB" id="1470350at2759"/>
<evidence type="ECO:0000256" key="1">
    <source>
        <dbReference type="SAM" id="Phobius"/>
    </source>
</evidence>
<keyword evidence="1" id="KW-0812">Transmembrane</keyword>
<evidence type="ECO:0000313" key="3">
    <source>
        <dbReference type="Proteomes" id="UP000729402"/>
    </source>
</evidence>
<feature type="transmembrane region" description="Helical" evidence="1">
    <location>
        <begin position="6"/>
        <end position="33"/>
    </location>
</feature>
<proteinExistence type="predicted"/>
<evidence type="ECO:0000313" key="2">
    <source>
        <dbReference type="EMBL" id="KAG8094123.1"/>
    </source>
</evidence>
<dbReference type="EMBL" id="JAAALK010000080">
    <property type="protein sequence ID" value="KAG8094123.1"/>
    <property type="molecule type" value="Genomic_DNA"/>
</dbReference>
<keyword evidence="3" id="KW-1185">Reference proteome</keyword>
<reference evidence="2" key="1">
    <citation type="journal article" date="2021" name="bioRxiv">
        <title>Whole Genome Assembly and Annotation of Northern Wild Rice, Zizania palustris L., Supports a Whole Genome Duplication in the Zizania Genus.</title>
        <authorList>
            <person name="Haas M."/>
            <person name="Kono T."/>
            <person name="Macchietto M."/>
            <person name="Millas R."/>
            <person name="McGilp L."/>
            <person name="Shao M."/>
            <person name="Duquette J."/>
            <person name="Hirsch C.N."/>
            <person name="Kimball J."/>
        </authorList>
    </citation>
    <scope>NUCLEOTIDE SEQUENCE</scope>
    <source>
        <tissue evidence="2">Fresh leaf tissue</tissue>
    </source>
</reference>
<protein>
    <submittedName>
        <fullName evidence="2">Uncharacterized protein</fullName>
    </submittedName>
</protein>
<gene>
    <name evidence="2" type="ORF">GUJ93_ZPchr0012g19352</name>
</gene>
<reference evidence="2" key="2">
    <citation type="submission" date="2021-02" db="EMBL/GenBank/DDBJ databases">
        <authorList>
            <person name="Kimball J.A."/>
            <person name="Haas M.W."/>
            <person name="Macchietto M."/>
            <person name="Kono T."/>
            <person name="Duquette J."/>
            <person name="Shao M."/>
        </authorList>
    </citation>
    <scope>NUCLEOTIDE SEQUENCE</scope>
    <source>
        <tissue evidence="2">Fresh leaf tissue</tissue>
    </source>
</reference>
<comment type="caution">
    <text evidence="2">The sequence shown here is derived from an EMBL/GenBank/DDBJ whole genome shotgun (WGS) entry which is preliminary data.</text>
</comment>
<dbReference type="AlphaFoldDB" id="A0A8J6BY55"/>
<keyword evidence="1" id="KW-1133">Transmembrane helix</keyword>
<dbReference type="Proteomes" id="UP000729402">
    <property type="component" value="Unassembled WGS sequence"/>
</dbReference>
<name>A0A8J6BY55_ZIZPA</name>